<keyword evidence="2" id="KW-1185">Reference proteome</keyword>
<gene>
    <name evidence="1" type="ORF">AB4566_02335</name>
</gene>
<dbReference type="EMBL" id="JBFRUW010000004">
    <property type="protein sequence ID" value="MFA0567111.1"/>
    <property type="molecule type" value="Genomic_DNA"/>
</dbReference>
<dbReference type="PROSITE" id="PS51257">
    <property type="entry name" value="PROKAR_LIPOPROTEIN"/>
    <property type="match status" value="1"/>
</dbReference>
<reference evidence="1 2" key="1">
    <citation type="journal article" date="2024" name="ISME J.">
        <title>Tailless and filamentous prophages are predominant in marine Vibrio.</title>
        <authorList>
            <person name="Steensen K."/>
            <person name="Seneca J."/>
            <person name="Bartlau N."/>
            <person name="Yu X.A."/>
            <person name="Hussain F.A."/>
            <person name="Polz M.F."/>
        </authorList>
    </citation>
    <scope>NUCLEOTIDE SEQUENCE [LARGE SCALE GENOMIC DNA]</scope>
    <source>
        <strain evidence="1 2">10N.222.51.A1</strain>
    </source>
</reference>
<protein>
    <submittedName>
        <fullName evidence="1">Pilus assembly protein PilP</fullName>
    </submittedName>
</protein>
<evidence type="ECO:0000313" key="1">
    <source>
        <dbReference type="EMBL" id="MFA0567111.1"/>
    </source>
</evidence>
<comment type="caution">
    <text evidence="1">The sequence shown here is derived from an EMBL/GenBank/DDBJ whole genome shotgun (WGS) entry which is preliminary data.</text>
</comment>
<organism evidence="1 2">
    <name type="scientific">Vibrio gallaecicus</name>
    <dbReference type="NCBI Taxonomy" id="552386"/>
    <lineage>
        <taxon>Bacteria</taxon>
        <taxon>Pseudomonadati</taxon>
        <taxon>Pseudomonadota</taxon>
        <taxon>Gammaproteobacteria</taxon>
        <taxon>Vibrionales</taxon>
        <taxon>Vibrionaceae</taxon>
        <taxon>Vibrio</taxon>
    </lineage>
</organism>
<proteinExistence type="predicted"/>
<evidence type="ECO:0000313" key="2">
    <source>
        <dbReference type="Proteomes" id="UP001570417"/>
    </source>
</evidence>
<dbReference type="InterPro" id="IPR007446">
    <property type="entry name" value="PilP"/>
</dbReference>
<dbReference type="Pfam" id="PF04351">
    <property type="entry name" value="PilP"/>
    <property type="match status" value="1"/>
</dbReference>
<dbReference type="Gene3D" id="2.30.30.830">
    <property type="match status" value="1"/>
</dbReference>
<dbReference type="Proteomes" id="UP001570417">
    <property type="component" value="Unassembled WGS sequence"/>
</dbReference>
<accession>A0ABV4N720</accession>
<sequence>MKPSKLAYLSLILMLVGCKANQDSLEEYVSKVEEQARKEVAQLKPAAEFIAATYDPKISRGPFVLPKEAIVQDQPIVKKDCWQPSYRSKNGKLEKYPLSKLRLKGVMGSGSAVSGLVQTPVGNVVKIQKGQFIGLNNGRVTKVTSKYVLINETLPDGLGCWHKRNVKLALK</sequence>
<name>A0ABV4N720_9VIBR</name>
<dbReference type="PIRSF" id="PIRSF016481">
    <property type="entry name" value="Pilus_assembly_PilP"/>
    <property type="match status" value="1"/>
</dbReference>
<dbReference type="RefSeq" id="WP_273296927.1">
    <property type="nucleotide sequence ID" value="NZ_JBFRUW010000004.1"/>
</dbReference>